<dbReference type="SUPFAM" id="SSF55781">
    <property type="entry name" value="GAF domain-like"/>
    <property type="match status" value="1"/>
</dbReference>
<feature type="domain" description="HTH iclR-type" evidence="4">
    <location>
        <begin position="10"/>
        <end position="71"/>
    </location>
</feature>
<keyword evidence="7" id="KW-1185">Reference proteome</keyword>
<evidence type="ECO:0000259" key="4">
    <source>
        <dbReference type="PROSITE" id="PS51077"/>
    </source>
</evidence>
<dbReference type="Proteomes" id="UP001164965">
    <property type="component" value="Plasmid unnamed1"/>
</dbReference>
<dbReference type="InterPro" id="IPR029016">
    <property type="entry name" value="GAF-like_dom_sf"/>
</dbReference>
<evidence type="ECO:0000256" key="3">
    <source>
        <dbReference type="ARBA" id="ARBA00023163"/>
    </source>
</evidence>
<reference evidence="6" key="1">
    <citation type="submission" date="2022-10" db="EMBL/GenBank/DDBJ databases">
        <title>Rhodococcus sp.75.</title>
        <authorList>
            <person name="Sun M."/>
        </authorList>
    </citation>
    <scope>NUCLEOTIDE SEQUENCE</scope>
    <source>
        <strain evidence="6">75</strain>
        <plasmid evidence="6">unnamed1</plasmid>
    </source>
</reference>
<dbReference type="PROSITE" id="PS51078">
    <property type="entry name" value="ICLR_ED"/>
    <property type="match status" value="1"/>
</dbReference>
<keyword evidence="3" id="KW-0804">Transcription</keyword>
<dbReference type="PANTHER" id="PTHR30136">
    <property type="entry name" value="HELIX-TURN-HELIX TRANSCRIPTIONAL REGULATOR, ICLR FAMILY"/>
    <property type="match status" value="1"/>
</dbReference>
<dbReference type="InterPro" id="IPR050707">
    <property type="entry name" value="HTH_MetabolicPath_Reg"/>
</dbReference>
<keyword evidence="6" id="KW-0614">Plasmid</keyword>
<geneLocation type="plasmid" evidence="6 7">
    <name>unnamed1</name>
</geneLocation>
<name>A0ABY6P6K9_9NOCA</name>
<evidence type="ECO:0000313" key="7">
    <source>
        <dbReference type="Proteomes" id="UP001164965"/>
    </source>
</evidence>
<dbReference type="PROSITE" id="PS51077">
    <property type="entry name" value="HTH_ICLR"/>
    <property type="match status" value="1"/>
</dbReference>
<keyword evidence="1" id="KW-0805">Transcription regulation</keyword>
<evidence type="ECO:0000313" key="6">
    <source>
        <dbReference type="EMBL" id="UZJ26818.1"/>
    </source>
</evidence>
<dbReference type="EMBL" id="CP110616">
    <property type="protein sequence ID" value="UZJ26818.1"/>
    <property type="molecule type" value="Genomic_DNA"/>
</dbReference>
<dbReference type="InterPro" id="IPR036388">
    <property type="entry name" value="WH-like_DNA-bd_sf"/>
</dbReference>
<evidence type="ECO:0000256" key="2">
    <source>
        <dbReference type="ARBA" id="ARBA00023125"/>
    </source>
</evidence>
<protein>
    <submittedName>
        <fullName evidence="6">IclR family transcriptional regulator</fullName>
    </submittedName>
</protein>
<dbReference type="Gene3D" id="1.10.10.10">
    <property type="entry name" value="Winged helix-like DNA-binding domain superfamily/Winged helix DNA-binding domain"/>
    <property type="match status" value="1"/>
</dbReference>
<keyword evidence="2" id="KW-0238">DNA-binding</keyword>
<proteinExistence type="predicted"/>
<dbReference type="SMART" id="SM00346">
    <property type="entry name" value="HTH_ICLR"/>
    <property type="match status" value="1"/>
</dbReference>
<organism evidence="6 7">
    <name type="scientific">Rhodococcus antarcticus</name>
    <dbReference type="NCBI Taxonomy" id="2987751"/>
    <lineage>
        <taxon>Bacteria</taxon>
        <taxon>Bacillati</taxon>
        <taxon>Actinomycetota</taxon>
        <taxon>Actinomycetes</taxon>
        <taxon>Mycobacteriales</taxon>
        <taxon>Nocardiaceae</taxon>
        <taxon>Rhodococcus</taxon>
    </lineage>
</organism>
<dbReference type="InterPro" id="IPR005471">
    <property type="entry name" value="Tscrpt_reg_IclR_N"/>
</dbReference>
<dbReference type="InterPro" id="IPR036390">
    <property type="entry name" value="WH_DNA-bd_sf"/>
</dbReference>
<evidence type="ECO:0000259" key="5">
    <source>
        <dbReference type="PROSITE" id="PS51078"/>
    </source>
</evidence>
<dbReference type="SUPFAM" id="SSF46785">
    <property type="entry name" value="Winged helix' DNA-binding domain"/>
    <property type="match status" value="1"/>
</dbReference>
<dbReference type="InterPro" id="IPR014757">
    <property type="entry name" value="Tscrpt_reg_IclR_C"/>
</dbReference>
<dbReference type="Pfam" id="PF01614">
    <property type="entry name" value="IclR_C"/>
    <property type="match status" value="1"/>
</dbReference>
<gene>
    <name evidence="6" type="ORF">RHODO2019_18210</name>
</gene>
<feature type="domain" description="IclR-ED" evidence="5">
    <location>
        <begin position="72"/>
        <end position="253"/>
    </location>
</feature>
<sequence length="253" mass="26849">MGEGAAATGIGSAANALRVLLLLKDRRSVRVTDVSDELGVGRSTAHRLLATLVQYDFVTQDRATRAYRPGRVFFELGLAAVGDLEVRRKSRRHVERLSAAVGETVHLLVLEGPGARFVDGVEGEHPVRVGLRIGQLLPASTTSGGKALLAELPFEDVKALYPDGLPRLTEETITLFCALESELQAVREQGYALNRSESTRGLTAVAVVIRDARERAVAALAVSMPSAHLAAGDLPLLVASIGEAAEAIGADLR</sequence>
<dbReference type="Gene3D" id="3.30.450.40">
    <property type="match status" value="1"/>
</dbReference>
<dbReference type="PANTHER" id="PTHR30136:SF24">
    <property type="entry name" value="HTH-TYPE TRANSCRIPTIONAL REPRESSOR ALLR"/>
    <property type="match status" value="1"/>
</dbReference>
<accession>A0ABY6P6K9</accession>
<dbReference type="Pfam" id="PF09339">
    <property type="entry name" value="HTH_IclR"/>
    <property type="match status" value="1"/>
</dbReference>
<evidence type="ECO:0000256" key="1">
    <source>
        <dbReference type="ARBA" id="ARBA00023015"/>
    </source>
</evidence>